<dbReference type="OrthoDB" id="7854196at2"/>
<dbReference type="Proteomes" id="UP000239480">
    <property type="component" value="Unassembled WGS sequence"/>
</dbReference>
<accession>A0A2T0REM6</accession>
<comment type="caution">
    <text evidence="2">The sequence shown here is derived from an EMBL/GenBank/DDBJ whole genome shotgun (WGS) entry which is preliminary data.</text>
</comment>
<dbReference type="RefSeq" id="WP_106208393.1">
    <property type="nucleotide sequence ID" value="NZ_PVTD01000020.1"/>
</dbReference>
<feature type="transmembrane region" description="Helical" evidence="1">
    <location>
        <begin position="123"/>
        <end position="144"/>
    </location>
</feature>
<keyword evidence="1" id="KW-0812">Transmembrane</keyword>
<protein>
    <submittedName>
        <fullName evidence="2">Uncharacterized protein</fullName>
    </submittedName>
</protein>
<evidence type="ECO:0000313" key="2">
    <source>
        <dbReference type="EMBL" id="PRY19607.1"/>
    </source>
</evidence>
<feature type="transmembrane region" description="Helical" evidence="1">
    <location>
        <begin position="81"/>
        <end position="103"/>
    </location>
</feature>
<keyword evidence="1" id="KW-1133">Transmembrane helix</keyword>
<dbReference type="EMBL" id="PVTD01000020">
    <property type="protein sequence ID" value="PRY19607.1"/>
    <property type="molecule type" value="Genomic_DNA"/>
</dbReference>
<evidence type="ECO:0000313" key="3">
    <source>
        <dbReference type="Proteomes" id="UP000239480"/>
    </source>
</evidence>
<organism evidence="2 3">
    <name type="scientific">Aliiruegeria haliotis</name>
    <dbReference type="NCBI Taxonomy" id="1280846"/>
    <lineage>
        <taxon>Bacteria</taxon>
        <taxon>Pseudomonadati</taxon>
        <taxon>Pseudomonadota</taxon>
        <taxon>Alphaproteobacteria</taxon>
        <taxon>Rhodobacterales</taxon>
        <taxon>Roseobacteraceae</taxon>
        <taxon>Aliiruegeria</taxon>
    </lineage>
</organism>
<dbReference type="AlphaFoldDB" id="A0A2T0REM6"/>
<reference evidence="2 3" key="1">
    <citation type="submission" date="2018-03" db="EMBL/GenBank/DDBJ databases">
        <title>Genomic Encyclopedia of Archaeal and Bacterial Type Strains, Phase II (KMG-II): from individual species to whole genera.</title>
        <authorList>
            <person name="Goeker M."/>
        </authorList>
    </citation>
    <scope>NUCLEOTIDE SEQUENCE [LARGE SCALE GENOMIC DNA]</scope>
    <source>
        <strain evidence="2 3">DSM 29328</strain>
    </source>
</reference>
<sequence>MSGIGFWIIQIPGWVLFVYLVVAQCSAAFSYALGVRIGTQEPAENITEVGVAFFKGYAGADLVFYAPLLGVALGAHATGQAWAVVALAAALGVTAYWPIACLWSVSAARGKGAWTLPREGQYWVVLPVILIWALIGLVLLVFSAST</sequence>
<feature type="transmembrane region" description="Helical" evidence="1">
    <location>
        <begin position="54"/>
        <end position="75"/>
    </location>
</feature>
<keyword evidence="3" id="KW-1185">Reference proteome</keyword>
<evidence type="ECO:0000256" key="1">
    <source>
        <dbReference type="SAM" id="Phobius"/>
    </source>
</evidence>
<feature type="transmembrane region" description="Helical" evidence="1">
    <location>
        <begin position="6"/>
        <end position="33"/>
    </location>
</feature>
<name>A0A2T0REM6_9RHOB</name>
<proteinExistence type="predicted"/>
<keyword evidence="1" id="KW-0472">Membrane</keyword>
<gene>
    <name evidence="2" type="ORF">CLV78_12023</name>
</gene>